<sequence length="402" mass="46825">MHEKFKGFFYNISKLASENPDADNYGANSTINYIGAEFRNLTSRQKLFETVTVHPDDFIIIKIKLDNHFKNNSSLFNFTPYFFTYGCNQNNEVFASVDQTLLFFDKQVYDREIKICCTANKDIAEKFKNRGYIISRIPIEYISCAKYTFLFRTGTLISGDFLNLPNNSSIDYYRSNKTCYEKEKYFNQASIIKKWTVSLKPLSFRRISSLFKTFTNDLTNLFPNKYLTYNYLSNIYSTNYPFQSFYDAISIISNGLNAQMQANNTGENYFNSNTINVENDMTMGFLVVSLNQLKFTAALTSNIQIYNMTNKSAIESYDTAKNLPSMNSCNYPYNEKRDDNYPVINCKLFSNEFFISKNVNQIMFVERLSYNPVNFNHTDNPYIDSAQIFYGKIVDLKKYVTD</sequence>
<accession>A0A6C0AGE9</accession>
<name>A0A6C0AGE9_9ZZZZ</name>
<dbReference type="AlphaFoldDB" id="A0A6C0AGE9"/>
<evidence type="ECO:0000313" key="1">
    <source>
        <dbReference type="EMBL" id="QHS78435.1"/>
    </source>
</evidence>
<reference evidence="1" key="1">
    <citation type="journal article" date="2020" name="Nature">
        <title>Giant virus diversity and host interactions through global metagenomics.</title>
        <authorList>
            <person name="Schulz F."/>
            <person name="Roux S."/>
            <person name="Paez-Espino D."/>
            <person name="Jungbluth S."/>
            <person name="Walsh D.A."/>
            <person name="Denef V.J."/>
            <person name="McMahon K.D."/>
            <person name="Konstantinidis K.T."/>
            <person name="Eloe-Fadrosh E.A."/>
            <person name="Kyrpides N.C."/>
            <person name="Woyke T."/>
        </authorList>
    </citation>
    <scope>NUCLEOTIDE SEQUENCE</scope>
    <source>
        <strain evidence="1">GVMAG-S-1021933-23</strain>
    </source>
</reference>
<organism evidence="1">
    <name type="scientific">viral metagenome</name>
    <dbReference type="NCBI Taxonomy" id="1070528"/>
    <lineage>
        <taxon>unclassified sequences</taxon>
        <taxon>metagenomes</taxon>
        <taxon>organismal metagenomes</taxon>
    </lineage>
</organism>
<protein>
    <submittedName>
        <fullName evidence="1">Uncharacterized protein</fullName>
    </submittedName>
</protein>
<proteinExistence type="predicted"/>
<dbReference type="EMBL" id="MN740597">
    <property type="protein sequence ID" value="QHS78435.1"/>
    <property type="molecule type" value="Genomic_DNA"/>
</dbReference>